<feature type="signal peptide" evidence="2">
    <location>
        <begin position="1"/>
        <end position="20"/>
    </location>
</feature>
<evidence type="ECO:0000259" key="3">
    <source>
        <dbReference type="PROSITE" id="PS50017"/>
    </source>
</evidence>
<name>A0A4Y2GBT6_ARAVE</name>
<evidence type="ECO:0000256" key="2">
    <source>
        <dbReference type="SAM" id="SignalP"/>
    </source>
</evidence>
<proteinExistence type="predicted"/>
<dbReference type="PROSITE" id="PS50017">
    <property type="entry name" value="DEATH_DOMAIN"/>
    <property type="match status" value="1"/>
</dbReference>
<evidence type="ECO:0000256" key="1">
    <source>
        <dbReference type="SAM" id="Phobius"/>
    </source>
</evidence>
<keyword evidence="1" id="KW-0812">Transmembrane</keyword>
<dbReference type="Proteomes" id="UP000499080">
    <property type="component" value="Unassembled WGS sequence"/>
</dbReference>
<dbReference type="EMBL" id="BGPR01001284">
    <property type="protein sequence ID" value="GBM50068.1"/>
    <property type="molecule type" value="Genomic_DNA"/>
</dbReference>
<dbReference type="Gene3D" id="1.10.533.10">
    <property type="entry name" value="Death Domain, Fas"/>
    <property type="match status" value="1"/>
</dbReference>
<gene>
    <name evidence="4" type="ORF">AVEN_138847_1</name>
</gene>
<sequence>MVPSNTLSLVILALFYTLFARKVCVCTFDINDRQLQMVADSLTLKECRKLSESLHDKAFALHGLPKGDTEPKQVSCLRLLQHWNTHEGKGQTFHQLALRLKQLGHRDIADRLSLSVSDEKVGEVQDLFLKDPFKSKIHTNSPLLQESPHVETLPPSKKPSNALTCFEVAEVVIFVCASLVFVCLFLLFFIRFFVPDSFVRMRVSLYKSFVGKRPGDEEMYFIM</sequence>
<dbReference type="GO" id="GO:0007165">
    <property type="term" value="P:signal transduction"/>
    <property type="evidence" value="ECO:0007669"/>
    <property type="project" value="InterPro"/>
</dbReference>
<feature type="domain" description="Death" evidence="3">
    <location>
        <begin position="79"/>
        <end position="116"/>
    </location>
</feature>
<organism evidence="4 5">
    <name type="scientific">Araneus ventricosus</name>
    <name type="common">Orbweaver spider</name>
    <name type="synonym">Epeira ventricosa</name>
    <dbReference type="NCBI Taxonomy" id="182803"/>
    <lineage>
        <taxon>Eukaryota</taxon>
        <taxon>Metazoa</taxon>
        <taxon>Ecdysozoa</taxon>
        <taxon>Arthropoda</taxon>
        <taxon>Chelicerata</taxon>
        <taxon>Arachnida</taxon>
        <taxon>Araneae</taxon>
        <taxon>Araneomorphae</taxon>
        <taxon>Entelegynae</taxon>
        <taxon>Araneoidea</taxon>
        <taxon>Araneidae</taxon>
        <taxon>Araneus</taxon>
    </lineage>
</organism>
<keyword evidence="1" id="KW-0472">Membrane</keyword>
<feature type="chain" id="PRO_5021438047" description="Death domain-containing protein" evidence="2">
    <location>
        <begin position="21"/>
        <end position="223"/>
    </location>
</feature>
<dbReference type="AlphaFoldDB" id="A0A4Y2GBT6"/>
<protein>
    <recommendedName>
        <fullName evidence="3">Death domain-containing protein</fullName>
    </recommendedName>
</protein>
<evidence type="ECO:0000313" key="5">
    <source>
        <dbReference type="Proteomes" id="UP000499080"/>
    </source>
</evidence>
<feature type="transmembrane region" description="Helical" evidence="1">
    <location>
        <begin position="171"/>
        <end position="194"/>
    </location>
</feature>
<dbReference type="OrthoDB" id="6066069at2759"/>
<accession>A0A4Y2GBT6</accession>
<keyword evidence="5" id="KW-1185">Reference proteome</keyword>
<dbReference type="InterPro" id="IPR000488">
    <property type="entry name" value="Death_dom"/>
</dbReference>
<reference evidence="4 5" key="1">
    <citation type="journal article" date="2019" name="Sci. Rep.">
        <title>Orb-weaving spider Araneus ventricosus genome elucidates the spidroin gene catalogue.</title>
        <authorList>
            <person name="Kono N."/>
            <person name="Nakamura H."/>
            <person name="Ohtoshi R."/>
            <person name="Moran D.A.P."/>
            <person name="Shinohara A."/>
            <person name="Yoshida Y."/>
            <person name="Fujiwara M."/>
            <person name="Mori M."/>
            <person name="Tomita M."/>
            <person name="Arakawa K."/>
        </authorList>
    </citation>
    <scope>NUCLEOTIDE SEQUENCE [LARGE SCALE GENOMIC DNA]</scope>
</reference>
<keyword evidence="2" id="KW-0732">Signal</keyword>
<dbReference type="InterPro" id="IPR011029">
    <property type="entry name" value="DEATH-like_dom_sf"/>
</dbReference>
<evidence type="ECO:0000313" key="4">
    <source>
        <dbReference type="EMBL" id="GBM50068.1"/>
    </source>
</evidence>
<comment type="caution">
    <text evidence="4">The sequence shown here is derived from an EMBL/GenBank/DDBJ whole genome shotgun (WGS) entry which is preliminary data.</text>
</comment>
<dbReference type="CDD" id="cd01670">
    <property type="entry name" value="Death"/>
    <property type="match status" value="1"/>
</dbReference>
<keyword evidence="1" id="KW-1133">Transmembrane helix</keyword>